<dbReference type="PANTHER" id="PTHR21192:SF2">
    <property type="entry name" value="NADH DEHYDROGENASE [UBIQUINONE] 1 ALPHA SUBCOMPLEX ASSEMBLY FACTOR 3"/>
    <property type="match status" value="1"/>
</dbReference>
<dbReference type="Proteomes" id="UP001589834">
    <property type="component" value="Unassembled WGS sequence"/>
</dbReference>
<keyword evidence="2" id="KW-1185">Reference proteome</keyword>
<dbReference type="PANTHER" id="PTHR21192">
    <property type="entry name" value="NUCLEAR PROTEIN E3-3"/>
    <property type="match status" value="1"/>
</dbReference>
<gene>
    <name evidence="1" type="ORF">ACFFGG_03440</name>
</gene>
<dbReference type="CDD" id="cd05560">
    <property type="entry name" value="Xcc1710_like"/>
    <property type="match status" value="1"/>
</dbReference>
<name>A0ABV6PP23_9BURK</name>
<proteinExistence type="predicted"/>
<evidence type="ECO:0000313" key="1">
    <source>
        <dbReference type="EMBL" id="MFC0591603.1"/>
    </source>
</evidence>
<sequence>MKFQSDLFETAITGYGPGWITVRGERIAHSVLLSSSGERVVWPCARFEDLGSQHFEPLALQRPELVLFGSGARLRFPPPAWIRPLIEAGIGVETMDTAAACRTYNILAGEGRRVIAALLLDAGEEAPDRLK</sequence>
<organism evidence="1 2">
    <name type="scientific">Ottowia pentelensis</name>
    <dbReference type="NCBI Taxonomy" id="511108"/>
    <lineage>
        <taxon>Bacteria</taxon>
        <taxon>Pseudomonadati</taxon>
        <taxon>Pseudomonadota</taxon>
        <taxon>Betaproteobacteria</taxon>
        <taxon>Burkholderiales</taxon>
        <taxon>Comamonadaceae</taxon>
        <taxon>Ottowia</taxon>
    </lineage>
</organism>
<accession>A0ABV6PP23</accession>
<reference evidence="1 2" key="1">
    <citation type="submission" date="2024-09" db="EMBL/GenBank/DDBJ databases">
        <authorList>
            <person name="Sun Q."/>
            <person name="Mori K."/>
        </authorList>
    </citation>
    <scope>NUCLEOTIDE SEQUENCE [LARGE SCALE GENOMIC DNA]</scope>
    <source>
        <strain evidence="1 2">NCAIM B.02336</strain>
    </source>
</reference>
<dbReference type="Pfam" id="PF04430">
    <property type="entry name" value="DUF498"/>
    <property type="match status" value="1"/>
</dbReference>
<dbReference type="Gene3D" id="3.40.1230.10">
    <property type="entry name" value="MTH938-like"/>
    <property type="match status" value="1"/>
</dbReference>
<dbReference type="InterPro" id="IPR036748">
    <property type="entry name" value="MTH938-like_sf"/>
</dbReference>
<dbReference type="EMBL" id="JBHLTN010000007">
    <property type="protein sequence ID" value="MFC0591603.1"/>
    <property type="molecule type" value="Genomic_DNA"/>
</dbReference>
<protein>
    <submittedName>
        <fullName evidence="1">Mth938-like domain-containing protein</fullName>
    </submittedName>
</protein>
<dbReference type="SUPFAM" id="SSF64076">
    <property type="entry name" value="MTH938-like"/>
    <property type="match status" value="1"/>
</dbReference>
<evidence type="ECO:0000313" key="2">
    <source>
        <dbReference type="Proteomes" id="UP001589834"/>
    </source>
</evidence>
<comment type="caution">
    <text evidence="1">The sequence shown here is derived from an EMBL/GenBank/DDBJ whole genome shotgun (WGS) entry which is preliminary data.</text>
</comment>
<dbReference type="RefSeq" id="WP_377479849.1">
    <property type="nucleotide sequence ID" value="NZ_JBHLTN010000007.1"/>
</dbReference>
<dbReference type="InterPro" id="IPR007523">
    <property type="entry name" value="NDUFAF3/AAMDC"/>
</dbReference>